<evidence type="ECO:0000313" key="2">
    <source>
        <dbReference type="Proteomes" id="UP001250858"/>
    </source>
</evidence>
<keyword evidence="2" id="KW-1185">Reference proteome</keyword>
<dbReference type="EMBL" id="CP133762">
    <property type="protein sequence ID" value="WMX44602.1"/>
    <property type="molecule type" value="Genomic_DNA"/>
</dbReference>
<evidence type="ECO:0000313" key="1">
    <source>
        <dbReference type="EMBL" id="WMX44602.1"/>
    </source>
</evidence>
<accession>A0ABY9RQX1</accession>
<organism evidence="1 2">
    <name type="scientific">Streptomyces roseicoloratus</name>
    <dbReference type="NCBI Taxonomy" id="2508722"/>
    <lineage>
        <taxon>Bacteria</taxon>
        <taxon>Bacillati</taxon>
        <taxon>Actinomycetota</taxon>
        <taxon>Actinomycetes</taxon>
        <taxon>Kitasatosporales</taxon>
        <taxon>Streptomycetaceae</taxon>
        <taxon>Streptomyces</taxon>
    </lineage>
</organism>
<protein>
    <submittedName>
        <fullName evidence="1">Uncharacterized protein</fullName>
    </submittedName>
</protein>
<name>A0ABY9RQX1_9ACTN</name>
<sequence length="53" mass="5438">MNGVELSLLGRTLVRIGEAALPEPPGGADRYAASARLAEVKAALDVLARHLAG</sequence>
<dbReference type="RefSeq" id="WP_309548103.1">
    <property type="nucleotide sequence ID" value="NZ_CP133762.1"/>
</dbReference>
<reference evidence="1 2" key="1">
    <citation type="submission" date="2023-09" db="EMBL/GenBank/DDBJ databases">
        <title>Complete genome of Streptomyces roseicoloratus T14.</title>
        <authorList>
            <person name="Bashizi T."/>
            <person name="Kim M.-J."/>
            <person name="Lee G."/>
            <person name="Tagele S.B."/>
            <person name="Shin J.-H."/>
        </authorList>
    </citation>
    <scope>NUCLEOTIDE SEQUENCE [LARGE SCALE GENOMIC DNA]</scope>
    <source>
        <strain evidence="1 2">T14</strain>
    </source>
</reference>
<dbReference type="Proteomes" id="UP001250858">
    <property type="component" value="Chromosome"/>
</dbReference>
<gene>
    <name evidence="1" type="ORF">RGF97_06625</name>
</gene>
<proteinExistence type="predicted"/>